<feature type="domain" description="Zinc finger PHD-type" evidence="6">
    <location>
        <begin position="706"/>
        <end position="752"/>
    </location>
</feature>
<dbReference type="InterPro" id="IPR058054">
    <property type="entry name" value="Znf_MS1-like"/>
</dbReference>
<name>A0ABP0U791_9BRYO</name>
<keyword evidence="3" id="KW-0862">Zinc</keyword>
<evidence type="ECO:0000256" key="3">
    <source>
        <dbReference type="ARBA" id="ARBA00022833"/>
    </source>
</evidence>
<proteinExistence type="predicted"/>
<evidence type="ECO:0000256" key="2">
    <source>
        <dbReference type="ARBA" id="ARBA00022771"/>
    </source>
</evidence>
<dbReference type="EMBL" id="OZ019910">
    <property type="protein sequence ID" value="CAK9211767.1"/>
    <property type="molecule type" value="Genomic_DNA"/>
</dbReference>
<organism evidence="7 8">
    <name type="scientific">Sphagnum troendelagicum</name>
    <dbReference type="NCBI Taxonomy" id="128251"/>
    <lineage>
        <taxon>Eukaryota</taxon>
        <taxon>Viridiplantae</taxon>
        <taxon>Streptophyta</taxon>
        <taxon>Embryophyta</taxon>
        <taxon>Bryophyta</taxon>
        <taxon>Sphagnophytina</taxon>
        <taxon>Sphagnopsida</taxon>
        <taxon>Sphagnales</taxon>
        <taxon>Sphagnaceae</taxon>
        <taxon>Sphagnum</taxon>
    </lineage>
</organism>
<dbReference type="PROSITE" id="PS01359">
    <property type="entry name" value="ZF_PHD_1"/>
    <property type="match status" value="1"/>
</dbReference>
<keyword evidence="1" id="KW-0479">Metal-binding</keyword>
<dbReference type="InterPro" id="IPR001965">
    <property type="entry name" value="Znf_PHD"/>
</dbReference>
<dbReference type="InterPro" id="IPR011011">
    <property type="entry name" value="Znf_FYVE_PHD"/>
</dbReference>
<keyword evidence="2" id="KW-0863">Zinc-finger</keyword>
<dbReference type="Gene3D" id="3.30.40.10">
    <property type="entry name" value="Zinc/RING finger domain, C3HC4 (zinc finger)"/>
    <property type="match status" value="1"/>
</dbReference>
<dbReference type="SMART" id="SM00249">
    <property type="entry name" value="PHD"/>
    <property type="match status" value="1"/>
</dbReference>
<dbReference type="CDD" id="cd15556">
    <property type="entry name" value="PHD_MMD1_like"/>
    <property type="match status" value="1"/>
</dbReference>
<evidence type="ECO:0000256" key="5">
    <source>
        <dbReference type="ARBA" id="ARBA00023163"/>
    </source>
</evidence>
<dbReference type="PANTHER" id="PTHR46201:SF9">
    <property type="entry name" value="PHD FINGER PROTEIN MALE MEIOCYTE DEATH 1"/>
    <property type="match status" value="1"/>
</dbReference>
<dbReference type="Pfam" id="PF00628">
    <property type="entry name" value="PHD"/>
    <property type="match status" value="1"/>
</dbReference>
<reference evidence="7" key="1">
    <citation type="submission" date="2024-02" db="EMBL/GenBank/DDBJ databases">
        <authorList>
            <consortium name="ELIXIR-Norway"/>
            <consortium name="Elixir Norway"/>
        </authorList>
    </citation>
    <scope>NUCLEOTIDE SEQUENCE</scope>
</reference>
<keyword evidence="5" id="KW-0804">Transcription</keyword>
<dbReference type="InterPro" id="IPR019786">
    <property type="entry name" value="Zinc_finger_PHD-type_CS"/>
</dbReference>
<evidence type="ECO:0000313" key="7">
    <source>
        <dbReference type="EMBL" id="CAK9211767.1"/>
    </source>
</evidence>
<keyword evidence="8" id="KW-1185">Reference proteome</keyword>
<evidence type="ECO:0000313" key="8">
    <source>
        <dbReference type="Proteomes" id="UP001497512"/>
    </source>
</evidence>
<dbReference type="InterPro" id="IPR013083">
    <property type="entry name" value="Znf_RING/FYVE/PHD"/>
</dbReference>
<dbReference type="Pfam" id="PF25565">
    <property type="entry name" value="Ubiquitin_At1g33420"/>
    <property type="match status" value="1"/>
</dbReference>
<gene>
    <name evidence="7" type="ORF">CSSPTR1EN2_LOCUS10997</name>
</gene>
<dbReference type="Proteomes" id="UP001497512">
    <property type="component" value="Chromosome 18"/>
</dbReference>
<keyword evidence="4" id="KW-0805">Transcription regulation</keyword>
<dbReference type="InterPro" id="IPR019787">
    <property type="entry name" value="Znf_PHD-finger"/>
</dbReference>
<sequence length="760" mass="84309">MYVARDHRTIRKRKRGERVFAFQIFGDPGFPADYDGPFRDNVRVFLEKCAEAEVCMSVDGMPAWSIALEDDSSSVQGGGSSAQATRINLLVFQESITDTLHPHCDQCRCIGWSHHPVSNMRYHFIIPAPEQTSDRSLRLAGMNLGHGGAKAQLQCPSCNEPIVTRFLRCPSCGEEPGLMGRFLDLQSHLLHGVIHCNGFGHLLRINGREKGSNFASGREIMDLWDRICAMLRARKVSVEDVSKKCSLELRLLHAVAYGESWYGRWGYKFGHGSFGITQQMYVKAIEAIREMPLTVMAQHFEGVDQEVPAIIATYQRISGQNLQTVGDFIRFMMELKVRLPVYSNNTKSSISCKDYDKKTSAASAAAAASNTTSSAAAAAPTTTTTTTQASEMPCRWSAKRLDLATQVIVEALKSCERKWMPRQDVRDAARVYIGDTGLLDFVLKSLGNRVVGNHVVRRAVNPITKVLEYSLEDAVSYSSSHSSAAAAAAATLIRPDGRSSSGQQQPQLELLPGATVCELGRTEVLKDIVYIYKHVLENYKPARRGMKNLLTAIPTAAKIILDTKQFIKDYRGEITRKSANNDWNMDDDEMLRVMCTVVLKDEDPTRNRPSPPPELVVLPPHATVRDLKLEAQRAFRETYYIMHSFCVESIPEMDSGAGGGSGDDEDDDQLLFGAIESGSHVFVDGSGIDACHAWRYEGGIDSWIVDCPCGTKDDDGERMIACDLCEVWQHTRCGGISDMDAIPQRFLCHRCGVNLFHAML</sequence>
<dbReference type="InterPro" id="IPR057765">
    <property type="entry name" value="MS1-like_ubiquitin"/>
</dbReference>
<evidence type="ECO:0000256" key="4">
    <source>
        <dbReference type="ARBA" id="ARBA00023015"/>
    </source>
</evidence>
<dbReference type="SUPFAM" id="SSF57903">
    <property type="entry name" value="FYVE/PHD zinc finger"/>
    <property type="match status" value="1"/>
</dbReference>
<dbReference type="PANTHER" id="PTHR46201">
    <property type="entry name" value="PHD FINGER PROTEIN MALE MEIOCYTE DEATH 1-RELATED"/>
    <property type="match status" value="1"/>
</dbReference>
<accession>A0ABP0U791</accession>
<dbReference type="Pfam" id="PF25874">
    <property type="entry name" value="WHD_plant_repro"/>
    <property type="match status" value="1"/>
</dbReference>
<evidence type="ECO:0000259" key="6">
    <source>
        <dbReference type="SMART" id="SM00249"/>
    </source>
</evidence>
<protein>
    <recommendedName>
        <fullName evidence="6">Zinc finger PHD-type domain-containing protein</fullName>
    </recommendedName>
</protein>
<evidence type="ECO:0000256" key="1">
    <source>
        <dbReference type="ARBA" id="ARBA00022723"/>
    </source>
</evidence>
<dbReference type="InterPro" id="IPR059080">
    <property type="entry name" value="WHD_PTC1"/>
</dbReference>